<dbReference type="EMBL" id="SRMA01026094">
    <property type="protein sequence ID" value="TRY87773.1"/>
    <property type="molecule type" value="Genomic_DNA"/>
</dbReference>
<evidence type="ECO:0008006" key="4">
    <source>
        <dbReference type="Google" id="ProtNLM"/>
    </source>
</evidence>
<dbReference type="OrthoDB" id="9050343at2759"/>
<keyword evidence="1" id="KW-0732">Signal</keyword>
<dbReference type="AlphaFoldDB" id="A0A553QCV9"/>
<feature type="chain" id="PRO_5021799618" description="Elastin" evidence="1">
    <location>
        <begin position="27"/>
        <end position="373"/>
    </location>
</feature>
<dbReference type="STRING" id="623744.A0A553QCV9"/>
<name>A0A553QCV9_9TELE</name>
<keyword evidence="3" id="KW-1185">Reference proteome</keyword>
<organism evidence="2 3">
    <name type="scientific">Danionella cerebrum</name>
    <dbReference type="NCBI Taxonomy" id="2873325"/>
    <lineage>
        <taxon>Eukaryota</taxon>
        <taxon>Metazoa</taxon>
        <taxon>Chordata</taxon>
        <taxon>Craniata</taxon>
        <taxon>Vertebrata</taxon>
        <taxon>Euteleostomi</taxon>
        <taxon>Actinopterygii</taxon>
        <taxon>Neopterygii</taxon>
        <taxon>Teleostei</taxon>
        <taxon>Ostariophysi</taxon>
        <taxon>Cypriniformes</taxon>
        <taxon>Danionidae</taxon>
        <taxon>Danioninae</taxon>
        <taxon>Danionella</taxon>
    </lineage>
</organism>
<gene>
    <name evidence="2" type="ORF">DNTS_015690</name>
</gene>
<sequence>MLVRKLLQTSLFLWLVQNSMQGGVRPQSGTLGRLASRVGPGIGAKTGVAGILGSRGYGAAKPGKTAAFRPTAIRGGIKQGYGALGYGGGLGLGAGYGLGNGLGAAMGYPAGKLAGRGYGINSYGAQLGYGVGGFPGAGRGYGLGAAGYLGAAGLADGYGAGLGVGMYPQGIRAGKQIGYSNGYGSEIYGAGDAYGAGLGYPSVLADNVGLNSIAGLGAAGLGAAGLGGAGLVVNPGLGADAKSRKYGAAGVLGAAGSLPYGGQHVVSAGLSPQGKTGAYAGTTYGGLPTLGPDTGLGGAVGQIPYNVPGVGAGLEAEVGFPFGAEQLSLGADVSKSAAKYGYAAALSTGGQALSASQKDGNKLSGIYGNGYKG</sequence>
<accession>A0A553QCV9</accession>
<comment type="caution">
    <text evidence="2">The sequence shown here is derived from an EMBL/GenBank/DDBJ whole genome shotgun (WGS) entry which is preliminary data.</text>
</comment>
<feature type="signal peptide" evidence="1">
    <location>
        <begin position="1"/>
        <end position="26"/>
    </location>
</feature>
<proteinExistence type="predicted"/>
<evidence type="ECO:0000313" key="2">
    <source>
        <dbReference type="EMBL" id="TRY87773.1"/>
    </source>
</evidence>
<evidence type="ECO:0000256" key="1">
    <source>
        <dbReference type="SAM" id="SignalP"/>
    </source>
</evidence>
<reference evidence="2 3" key="1">
    <citation type="journal article" date="2019" name="Sci. Data">
        <title>Hybrid genome assembly and annotation of Danionella translucida.</title>
        <authorList>
            <person name="Kadobianskyi M."/>
            <person name="Schulze L."/>
            <person name="Schuelke M."/>
            <person name="Judkewitz B."/>
        </authorList>
    </citation>
    <scope>NUCLEOTIDE SEQUENCE [LARGE SCALE GENOMIC DNA]</scope>
    <source>
        <strain evidence="2 3">Bolton</strain>
    </source>
</reference>
<evidence type="ECO:0000313" key="3">
    <source>
        <dbReference type="Proteomes" id="UP000316079"/>
    </source>
</evidence>
<dbReference type="Proteomes" id="UP000316079">
    <property type="component" value="Unassembled WGS sequence"/>
</dbReference>
<protein>
    <recommendedName>
        <fullName evidence="4">Elastin</fullName>
    </recommendedName>
</protein>